<name>X1EDQ5_9ZZZZ</name>
<comment type="caution">
    <text evidence="1">The sequence shown here is derived from an EMBL/GenBank/DDBJ whole genome shotgun (WGS) entry which is preliminary data.</text>
</comment>
<organism evidence="1">
    <name type="scientific">marine sediment metagenome</name>
    <dbReference type="NCBI Taxonomy" id="412755"/>
    <lineage>
        <taxon>unclassified sequences</taxon>
        <taxon>metagenomes</taxon>
        <taxon>ecological metagenomes</taxon>
    </lineage>
</organism>
<proteinExistence type="predicted"/>
<dbReference type="EMBL" id="BART01032842">
    <property type="protein sequence ID" value="GAH15279.1"/>
    <property type="molecule type" value="Genomic_DNA"/>
</dbReference>
<dbReference type="AlphaFoldDB" id="X1EDQ5"/>
<sequence>MEKNKLHAFRNFIIPRRFNYEVEDSDSSSSIFSSLISLS</sequence>
<accession>X1EDQ5</accession>
<feature type="non-terminal residue" evidence="1">
    <location>
        <position position="39"/>
    </location>
</feature>
<protein>
    <submittedName>
        <fullName evidence="1">Uncharacterized protein</fullName>
    </submittedName>
</protein>
<gene>
    <name evidence="1" type="ORF">S01H4_56644</name>
</gene>
<evidence type="ECO:0000313" key="1">
    <source>
        <dbReference type="EMBL" id="GAH15279.1"/>
    </source>
</evidence>
<reference evidence="1" key="1">
    <citation type="journal article" date="2014" name="Front. Microbiol.">
        <title>High frequency of phylogenetically diverse reductive dehalogenase-homologous genes in deep subseafloor sedimentary metagenomes.</title>
        <authorList>
            <person name="Kawai M."/>
            <person name="Futagami T."/>
            <person name="Toyoda A."/>
            <person name="Takaki Y."/>
            <person name="Nishi S."/>
            <person name="Hori S."/>
            <person name="Arai W."/>
            <person name="Tsubouchi T."/>
            <person name="Morono Y."/>
            <person name="Uchiyama I."/>
            <person name="Ito T."/>
            <person name="Fujiyama A."/>
            <person name="Inagaki F."/>
            <person name="Takami H."/>
        </authorList>
    </citation>
    <scope>NUCLEOTIDE SEQUENCE</scope>
    <source>
        <strain evidence="1">Expedition CK06-06</strain>
    </source>
</reference>